<evidence type="ECO:0000256" key="2">
    <source>
        <dbReference type="ARBA" id="ARBA00005695"/>
    </source>
</evidence>
<dbReference type="PANTHER" id="PTHR30290">
    <property type="entry name" value="PERIPLASMIC BINDING COMPONENT OF ABC TRANSPORTER"/>
    <property type="match status" value="1"/>
</dbReference>
<dbReference type="InterPro" id="IPR030678">
    <property type="entry name" value="Peptide/Ni-bd"/>
</dbReference>
<feature type="domain" description="Solute-binding protein family 5" evidence="7">
    <location>
        <begin position="82"/>
        <end position="464"/>
    </location>
</feature>
<keyword evidence="4 6" id="KW-0732">Signal</keyword>
<feature type="chain" id="PRO_5038727712" description="Solute-binding protein family 5 domain-containing protein" evidence="6">
    <location>
        <begin position="22"/>
        <end position="544"/>
    </location>
</feature>
<comment type="similarity">
    <text evidence="2">Belongs to the bacterial solute-binding protein 5 family.</text>
</comment>
<dbReference type="Pfam" id="PF00496">
    <property type="entry name" value="SBP_bac_5"/>
    <property type="match status" value="1"/>
</dbReference>
<proteinExistence type="inferred from homology"/>
<dbReference type="PROSITE" id="PS01040">
    <property type="entry name" value="SBP_BACTERIAL_5"/>
    <property type="match status" value="1"/>
</dbReference>
<dbReference type="FunFam" id="3.10.105.10:FF:000001">
    <property type="entry name" value="Oligopeptide ABC transporter, oligopeptide-binding protein"/>
    <property type="match status" value="1"/>
</dbReference>
<dbReference type="EMBL" id="CP021434">
    <property type="protein sequence ID" value="ARU62246.1"/>
    <property type="molecule type" value="Genomic_DNA"/>
</dbReference>
<dbReference type="Proteomes" id="UP000195437">
    <property type="component" value="Chromosome"/>
</dbReference>
<dbReference type="Gene3D" id="3.10.105.10">
    <property type="entry name" value="Dipeptide-binding Protein, Domain 3"/>
    <property type="match status" value="1"/>
</dbReference>
<dbReference type="OrthoDB" id="48318at2"/>
<sequence>MAKKWLTIGLAASMAATLAVGCGSEESTPGTGTDKKEAQELNLALTDEIPTMDISKATNTLSFTMFAQVNEGLVRTGKDGTPEAGVAEKWEVSPDGLTYTFHLRDDAKWSNGDTVTAKDFEYSFKRTLNPDTGAQYSFMVAWIKGGADYNAGKGSADQVAVKAKDDKTLEVTLDHPIPFFVEQMAFPTFFPQNQKFVEAQGDKYGSDANTALYNGPFKMTAWEHEQSAVIEKNDTYWNAKRVKLDKVNYQVVKDSNAAVNLYESGMIDRTGLVRDQVDNYKDSAEFAAVPELTTAYLQYNQRVKAFTSAKVRQALTWAVDGEAYADVIYHNGSVGATGYAPKGISNGQGGDFTKDVGDLINRKENLSKAKATLQEGLKEVGLTEFPKVKLLADDGDVGKKAAEFVKEQIRQNLGVDVEVENVPYKLRLEKSHGHDFDIVISLWGADYNDPMTFLDMFVTDGDFNDPKWSNTEYDELIKKAQLETDAKKRMNYLYDAEKLLMKEMPIGPLTFRGRAFIMKPYVKDFRILSYGPDYDLIDAYVEGK</sequence>
<evidence type="ECO:0000313" key="8">
    <source>
        <dbReference type="EMBL" id="ARU62246.1"/>
    </source>
</evidence>
<dbReference type="RefSeq" id="WP_087457610.1">
    <property type="nucleotide sequence ID" value="NZ_CP021434.1"/>
</dbReference>
<comment type="subcellular location">
    <subcellularLocation>
        <location evidence="1">Cell membrane</location>
        <topology evidence="1">Lipid-anchor</topology>
    </subcellularLocation>
</comment>
<dbReference type="PROSITE" id="PS51257">
    <property type="entry name" value="PROKAR_LIPOPROTEIN"/>
    <property type="match status" value="1"/>
</dbReference>
<evidence type="ECO:0000256" key="3">
    <source>
        <dbReference type="ARBA" id="ARBA00022448"/>
    </source>
</evidence>
<keyword evidence="5" id="KW-0571">Peptide transport</keyword>
<feature type="signal peptide" evidence="6">
    <location>
        <begin position="1"/>
        <end position="21"/>
    </location>
</feature>
<evidence type="ECO:0000256" key="6">
    <source>
        <dbReference type="SAM" id="SignalP"/>
    </source>
</evidence>
<evidence type="ECO:0000313" key="9">
    <source>
        <dbReference type="Proteomes" id="UP000195437"/>
    </source>
</evidence>
<dbReference type="Gene3D" id="3.40.190.10">
    <property type="entry name" value="Periplasmic binding protein-like II"/>
    <property type="match status" value="1"/>
</dbReference>
<gene>
    <name evidence="8" type="ORF">CBW65_15445</name>
</gene>
<protein>
    <recommendedName>
        <fullName evidence="7">Solute-binding protein family 5 domain-containing protein</fullName>
    </recommendedName>
</protein>
<accession>A0A1Y0IQY0</accession>
<dbReference type="FunFam" id="3.90.76.10:FF:000001">
    <property type="entry name" value="Oligopeptide ABC transporter substrate-binding protein"/>
    <property type="match status" value="1"/>
</dbReference>
<dbReference type="GO" id="GO:1904680">
    <property type="term" value="F:peptide transmembrane transporter activity"/>
    <property type="evidence" value="ECO:0007669"/>
    <property type="project" value="TreeGrafter"/>
</dbReference>
<evidence type="ECO:0000259" key="7">
    <source>
        <dbReference type="Pfam" id="PF00496"/>
    </source>
</evidence>
<dbReference type="PIRSF" id="PIRSF002741">
    <property type="entry name" value="MppA"/>
    <property type="match status" value="1"/>
</dbReference>
<dbReference type="PANTHER" id="PTHR30290:SF10">
    <property type="entry name" value="PERIPLASMIC OLIGOPEPTIDE-BINDING PROTEIN-RELATED"/>
    <property type="match status" value="1"/>
</dbReference>
<evidence type="ECO:0000256" key="1">
    <source>
        <dbReference type="ARBA" id="ARBA00004193"/>
    </source>
</evidence>
<dbReference type="SUPFAM" id="SSF53850">
    <property type="entry name" value="Periplasmic binding protein-like II"/>
    <property type="match status" value="1"/>
</dbReference>
<dbReference type="CDD" id="cd08504">
    <property type="entry name" value="PBP2_OppA"/>
    <property type="match status" value="1"/>
</dbReference>
<dbReference type="InterPro" id="IPR039424">
    <property type="entry name" value="SBP_5"/>
</dbReference>
<dbReference type="GO" id="GO:0043190">
    <property type="term" value="C:ATP-binding cassette (ABC) transporter complex"/>
    <property type="evidence" value="ECO:0007669"/>
    <property type="project" value="InterPro"/>
</dbReference>
<keyword evidence="3" id="KW-0813">Transport</keyword>
<name>A0A1Y0IQY0_9BACL</name>
<dbReference type="KEGG" id="tum:CBW65_15445"/>
<dbReference type="Gene3D" id="3.90.76.10">
    <property type="entry name" value="Dipeptide-binding Protein, Domain 1"/>
    <property type="match status" value="1"/>
</dbReference>
<reference evidence="9" key="1">
    <citation type="submission" date="2017-05" db="EMBL/GenBank/DDBJ databases">
        <authorList>
            <person name="Sung H."/>
        </authorList>
    </citation>
    <scope>NUCLEOTIDE SEQUENCE [LARGE SCALE GENOMIC DNA]</scope>
    <source>
        <strain evidence="9">AR23208</strain>
    </source>
</reference>
<organism evidence="8 9">
    <name type="scientific">Tumebacillus avium</name>
    <dbReference type="NCBI Taxonomy" id="1903704"/>
    <lineage>
        <taxon>Bacteria</taxon>
        <taxon>Bacillati</taxon>
        <taxon>Bacillota</taxon>
        <taxon>Bacilli</taxon>
        <taxon>Bacillales</taxon>
        <taxon>Alicyclobacillaceae</taxon>
        <taxon>Tumebacillus</taxon>
    </lineage>
</organism>
<evidence type="ECO:0000256" key="5">
    <source>
        <dbReference type="ARBA" id="ARBA00022856"/>
    </source>
</evidence>
<keyword evidence="9" id="KW-1185">Reference proteome</keyword>
<dbReference type="GO" id="GO:0015833">
    <property type="term" value="P:peptide transport"/>
    <property type="evidence" value="ECO:0007669"/>
    <property type="project" value="UniProtKB-KW"/>
</dbReference>
<dbReference type="InterPro" id="IPR023765">
    <property type="entry name" value="SBP_5_CS"/>
</dbReference>
<dbReference type="InterPro" id="IPR000914">
    <property type="entry name" value="SBP_5_dom"/>
</dbReference>
<dbReference type="AlphaFoldDB" id="A0A1Y0IQY0"/>
<keyword evidence="5" id="KW-0653">Protein transport</keyword>
<evidence type="ECO:0000256" key="4">
    <source>
        <dbReference type="ARBA" id="ARBA00022729"/>
    </source>
</evidence>
<dbReference type="GO" id="GO:0030288">
    <property type="term" value="C:outer membrane-bounded periplasmic space"/>
    <property type="evidence" value="ECO:0007669"/>
    <property type="project" value="UniProtKB-ARBA"/>
</dbReference>